<name>B5BNW2_MOUSE</name>
<reference evidence="2" key="1">
    <citation type="submission" date="2004-10" db="EMBL/GenBank/DDBJ databases">
        <title>Molecular cloning of KCNMB2 isoforms.</title>
        <authorList>
            <person name="Ohya S."/>
            <person name="Fujimori T."/>
            <person name="Imaizumi Y."/>
        </authorList>
    </citation>
    <scope>NUCLEOTIDE SEQUENCE</scope>
    <source>
        <tissue evidence="2">Pancreas</tissue>
    </source>
</reference>
<reference evidence="3" key="4">
    <citation type="submission" date="2025-05" db="UniProtKB">
        <authorList>
            <consortium name="Ensembl"/>
        </authorList>
    </citation>
    <scope>IDENTIFICATION</scope>
    <source>
        <strain evidence="3">C57BL/6J</strain>
    </source>
</reference>
<keyword evidence="2" id="KW-0406">Ion transport</keyword>
<dbReference type="MGI" id="MGI:1919663">
    <property type="gene designation" value="Kcnmb2"/>
</dbReference>
<evidence type="ECO:0000313" key="4">
    <source>
        <dbReference type="MGI" id="MGI:1919663"/>
    </source>
</evidence>
<gene>
    <name evidence="3 4" type="primary">Kcnmb2</name>
    <name evidence="2" type="synonym">KCNMB2</name>
</gene>
<dbReference type="AlphaFoldDB" id="B5BNW2"/>
<dbReference type="SMR" id="B5BNW2"/>
<evidence type="ECO:0000313" key="5">
    <source>
        <dbReference type="Proteomes" id="UP000000589"/>
    </source>
</evidence>
<dbReference type="GO" id="GO:0034220">
    <property type="term" value="P:monoatomic ion transmembrane transport"/>
    <property type="evidence" value="ECO:0007669"/>
    <property type="project" value="UniProtKB-KW"/>
</dbReference>
<evidence type="ECO:0000259" key="1">
    <source>
        <dbReference type="Pfam" id="PF09303"/>
    </source>
</evidence>
<protein>
    <submittedName>
        <fullName evidence="2">Large-conductance Ca2+-activated K+ channel beta2 subunit</fullName>
    </submittedName>
    <submittedName>
        <fullName evidence="3">Potassium large conductance calcium-activated channel, subfamily M, beta member 2</fullName>
    </submittedName>
</protein>
<accession>B5BNW2</accession>
<dbReference type="AGR" id="MGI:1919663"/>
<organism evidence="2">
    <name type="scientific">Mus musculus</name>
    <name type="common">Mouse</name>
    <dbReference type="NCBI Taxonomy" id="10090"/>
    <lineage>
        <taxon>Eukaryota</taxon>
        <taxon>Metazoa</taxon>
        <taxon>Chordata</taxon>
        <taxon>Craniata</taxon>
        <taxon>Vertebrata</taxon>
        <taxon>Euteleostomi</taxon>
        <taxon>Mammalia</taxon>
        <taxon>Eutheria</taxon>
        <taxon>Euarchontoglires</taxon>
        <taxon>Glires</taxon>
        <taxon>Rodentia</taxon>
        <taxon>Myomorpha</taxon>
        <taxon>Muroidea</taxon>
        <taxon>Muridae</taxon>
        <taxon>Murinae</taxon>
        <taxon>Mus</taxon>
        <taxon>Mus</taxon>
    </lineage>
</organism>
<dbReference type="Ensembl" id="ENSMUST00000194796.2">
    <property type="protein sequence ID" value="ENSMUSP00000141858.2"/>
    <property type="gene ID" value="ENSMUSG00000037610.17"/>
</dbReference>
<evidence type="ECO:0000313" key="2">
    <source>
        <dbReference type="EMBL" id="BAG69599.1"/>
    </source>
</evidence>
<dbReference type="InterPro" id="IPR037096">
    <property type="entry name" value="KCNMB2_ball/chain_dom_sf"/>
</dbReference>
<reference evidence="3 5" key="2">
    <citation type="journal article" date="2009" name="PLoS Biol.">
        <title>Lineage-specific biology revealed by a finished genome assembly of the mouse.</title>
        <authorList>
            <consortium name="Mouse Genome Sequencing Consortium"/>
            <person name="Church D.M."/>
            <person name="Goodstadt L."/>
            <person name="Hillier L.W."/>
            <person name="Zody M.C."/>
            <person name="Goldstein S."/>
            <person name="She X."/>
            <person name="Bult C.J."/>
            <person name="Agarwala R."/>
            <person name="Cherry J.L."/>
            <person name="DiCuccio M."/>
            <person name="Hlavina W."/>
            <person name="Kapustin Y."/>
            <person name="Meric P."/>
            <person name="Maglott D."/>
            <person name="Birtle Z."/>
            <person name="Marques A.C."/>
            <person name="Graves T."/>
            <person name="Zhou S."/>
            <person name="Teague B."/>
            <person name="Potamousis K."/>
            <person name="Churas C."/>
            <person name="Place M."/>
            <person name="Herschleb J."/>
            <person name="Runnheim R."/>
            <person name="Forrest D."/>
            <person name="Amos-Landgraf J."/>
            <person name="Schwartz D.C."/>
            <person name="Cheng Z."/>
            <person name="Lindblad-Toh K."/>
            <person name="Eichler E.E."/>
            <person name="Ponting C.P."/>
        </authorList>
    </citation>
    <scope>NUCLEOTIDE SEQUENCE [LARGE SCALE GENOMIC DNA]</scope>
    <source>
        <strain evidence="3 5">C57BL/6J</strain>
    </source>
</reference>
<dbReference type="HOGENOM" id="CLU_3359491_0_0_1"/>
<dbReference type="Proteomes" id="UP000000589">
    <property type="component" value="Chromosome 3"/>
</dbReference>
<dbReference type="Pfam" id="PF09303">
    <property type="entry name" value="KcnmB2_inactiv"/>
    <property type="match status" value="1"/>
</dbReference>
<keyword evidence="5" id="KW-1185">Reference proteome</keyword>
<dbReference type="ExpressionAtlas" id="B5BNW2">
    <property type="expression patterns" value="baseline and differential"/>
</dbReference>
<sequence length="36" mass="4083">MFIWTSGRTSSSYRQDEKSAPIFLSVETTLRSPCLS</sequence>
<keyword evidence="2" id="KW-0407">Ion channel</keyword>
<keyword evidence="2" id="KW-0813">Transport</keyword>
<reference evidence="3" key="3">
    <citation type="journal article" date="2011" name="PLoS Biol.">
        <title>Modernizing reference genome assemblies.</title>
        <authorList>
            <person name="Church D.M."/>
            <person name="Schneider V.A."/>
            <person name="Graves T."/>
            <person name="Auger K."/>
            <person name="Cunningham F."/>
            <person name="Bouk N."/>
            <person name="Chen H.C."/>
            <person name="Agarwala R."/>
            <person name="McLaren W.M."/>
            <person name="Ritchie G.R."/>
            <person name="Albracht D."/>
            <person name="Kremitzki M."/>
            <person name="Rock S."/>
            <person name="Kotkiewicz H."/>
            <person name="Kremitzki C."/>
            <person name="Wollam A."/>
            <person name="Trani L."/>
            <person name="Fulton L."/>
            <person name="Fulton R."/>
            <person name="Matthews L."/>
            <person name="Whitehead S."/>
            <person name="Chow W."/>
            <person name="Torrance J."/>
            <person name="Dunn M."/>
            <person name="Harden G."/>
            <person name="Threadgold G."/>
            <person name="Wood J."/>
            <person name="Collins J."/>
            <person name="Heath P."/>
            <person name="Griffiths G."/>
            <person name="Pelan S."/>
            <person name="Grafham D."/>
            <person name="Eichler E.E."/>
            <person name="Weinstock G."/>
            <person name="Mardis E.R."/>
            <person name="Wilson R.K."/>
            <person name="Howe K."/>
            <person name="Flicek P."/>
            <person name="Hubbard T."/>
        </authorList>
    </citation>
    <scope>NUCLEOTIDE SEQUENCE [LARGE SCALE GENOMIC DNA]</scope>
    <source>
        <strain evidence="3">C57BL/6J</strain>
    </source>
</reference>
<dbReference type="InterPro" id="IPR015382">
    <property type="entry name" value="KCNMB2_ball_chain_dom"/>
</dbReference>
<dbReference type="EMBL" id="AB193521">
    <property type="protein sequence ID" value="BAG69599.1"/>
    <property type="molecule type" value="mRNA"/>
</dbReference>
<feature type="domain" description="KCNMB2 ball/chain" evidence="1">
    <location>
        <begin position="1"/>
        <end position="18"/>
    </location>
</feature>
<dbReference type="GeneTree" id="ENSGT00950000183039"/>
<proteinExistence type="evidence at transcript level"/>
<evidence type="ECO:0000313" key="3">
    <source>
        <dbReference type="Ensembl" id="ENSMUSP00000141858.2"/>
    </source>
</evidence>
<dbReference type="Gene3D" id="4.10.81.20">
    <property type="entry name" value="KCNMB2, ball/chain domain"/>
    <property type="match status" value="1"/>
</dbReference>
<dbReference type="VEuPathDB" id="HostDB:ENSMUSG00000037610"/>
<dbReference type="Bgee" id="ENSMUSG00000037610">
    <property type="expression patterns" value="Expressed in trigeminal ganglion and 98 other cell types or tissues"/>
</dbReference>